<proteinExistence type="predicted"/>
<reference evidence="2" key="1">
    <citation type="submission" date="2022-10" db="EMBL/GenBank/DDBJ databases">
        <title>Luteolibacter sp. GHJ8, whole genome shotgun sequencing project.</title>
        <authorList>
            <person name="Zhao G."/>
            <person name="Shen L."/>
        </authorList>
    </citation>
    <scope>NUCLEOTIDE SEQUENCE</scope>
    <source>
        <strain evidence="2">GHJ8</strain>
    </source>
</reference>
<dbReference type="InterPro" id="IPR016181">
    <property type="entry name" value="Acyl_CoA_acyltransferase"/>
</dbReference>
<evidence type="ECO:0000259" key="1">
    <source>
        <dbReference type="PROSITE" id="PS51186"/>
    </source>
</evidence>
<keyword evidence="3" id="KW-1185">Reference proteome</keyword>
<evidence type="ECO:0000313" key="2">
    <source>
        <dbReference type="EMBL" id="MCW1911994.1"/>
    </source>
</evidence>
<gene>
    <name evidence="2" type="ORF">OJ996_00305</name>
</gene>
<dbReference type="InterPro" id="IPR000182">
    <property type="entry name" value="GNAT_dom"/>
</dbReference>
<name>A0ABT3FXC8_9BACT</name>
<dbReference type="Gene3D" id="3.40.630.30">
    <property type="match status" value="1"/>
</dbReference>
<sequence>MSIEIRRATGAEVADYLEDAARLRISVFREFPYLYDGDVASERDYLGHYVECPRSVFVIAICDGRVRGVSTGLPLAEADESFQAPFLGADLAPSEWFYCGESVLDHAWRGKGIGHRFFDEREAHARELGLVKTCFCSVKREVGHPLFPEAYRPNDVFWTKRGYLKRPDLSARFVWKQVDSAGEEQNELVFWTRDKA</sequence>
<accession>A0ABT3FXC8</accession>
<dbReference type="SUPFAM" id="SSF55729">
    <property type="entry name" value="Acyl-CoA N-acyltransferases (Nat)"/>
    <property type="match status" value="1"/>
</dbReference>
<organism evidence="2 3">
    <name type="scientific">Luteolibacter rhizosphaerae</name>
    <dbReference type="NCBI Taxonomy" id="2989719"/>
    <lineage>
        <taxon>Bacteria</taxon>
        <taxon>Pseudomonadati</taxon>
        <taxon>Verrucomicrobiota</taxon>
        <taxon>Verrucomicrobiia</taxon>
        <taxon>Verrucomicrobiales</taxon>
        <taxon>Verrucomicrobiaceae</taxon>
        <taxon>Luteolibacter</taxon>
    </lineage>
</organism>
<dbReference type="Proteomes" id="UP001165653">
    <property type="component" value="Unassembled WGS sequence"/>
</dbReference>
<protein>
    <submittedName>
        <fullName evidence="2">GNAT family N-acetyltransferase</fullName>
    </submittedName>
</protein>
<dbReference type="EMBL" id="JAPDDR010000001">
    <property type="protein sequence ID" value="MCW1911994.1"/>
    <property type="molecule type" value="Genomic_DNA"/>
</dbReference>
<comment type="caution">
    <text evidence="2">The sequence shown here is derived from an EMBL/GenBank/DDBJ whole genome shotgun (WGS) entry which is preliminary data.</text>
</comment>
<dbReference type="RefSeq" id="WP_264509973.1">
    <property type="nucleotide sequence ID" value="NZ_JAPDDR010000001.1"/>
</dbReference>
<dbReference type="PROSITE" id="PS51186">
    <property type="entry name" value="GNAT"/>
    <property type="match status" value="1"/>
</dbReference>
<evidence type="ECO:0000313" key="3">
    <source>
        <dbReference type="Proteomes" id="UP001165653"/>
    </source>
</evidence>
<feature type="domain" description="N-acetyltransferase" evidence="1">
    <location>
        <begin position="3"/>
        <end position="163"/>
    </location>
</feature>